<dbReference type="InterPro" id="IPR032710">
    <property type="entry name" value="NTF2-like_dom_sf"/>
</dbReference>
<dbReference type="SUPFAM" id="SSF54427">
    <property type="entry name" value="NTF2-like"/>
    <property type="match status" value="1"/>
</dbReference>
<dbReference type="Gene3D" id="3.10.450.50">
    <property type="match status" value="1"/>
</dbReference>
<organism evidence="2 3">
    <name type="scientific">Triparma retinervis</name>
    <dbReference type="NCBI Taxonomy" id="2557542"/>
    <lineage>
        <taxon>Eukaryota</taxon>
        <taxon>Sar</taxon>
        <taxon>Stramenopiles</taxon>
        <taxon>Ochrophyta</taxon>
        <taxon>Bolidophyceae</taxon>
        <taxon>Parmales</taxon>
        <taxon>Triparmaceae</taxon>
        <taxon>Triparma</taxon>
    </lineage>
</organism>
<evidence type="ECO:0000313" key="2">
    <source>
        <dbReference type="EMBL" id="GMH46644.1"/>
    </source>
</evidence>
<dbReference type="OrthoDB" id="43687at2759"/>
<proteinExistence type="predicted"/>
<evidence type="ECO:0000313" key="3">
    <source>
        <dbReference type="Proteomes" id="UP001165082"/>
    </source>
</evidence>
<evidence type="ECO:0000259" key="1">
    <source>
        <dbReference type="Pfam" id="PF17775"/>
    </source>
</evidence>
<accession>A0A9W6Z9T1</accession>
<reference evidence="2" key="1">
    <citation type="submission" date="2022-07" db="EMBL/GenBank/DDBJ databases">
        <title>Genome analysis of Parmales, a sister group of diatoms, reveals the evolutionary specialization of diatoms from phago-mixotrophs to photoautotrophs.</title>
        <authorList>
            <person name="Ban H."/>
            <person name="Sato S."/>
            <person name="Yoshikawa S."/>
            <person name="Kazumasa Y."/>
            <person name="Nakamura Y."/>
            <person name="Ichinomiya M."/>
            <person name="Saitoh K."/>
            <person name="Sato N."/>
            <person name="Blanc-Mathieu R."/>
            <person name="Endo H."/>
            <person name="Kuwata A."/>
            <person name="Ogata H."/>
        </authorList>
    </citation>
    <scope>NUCLEOTIDE SEQUENCE</scope>
</reference>
<dbReference type="InterPro" id="IPR048469">
    <property type="entry name" value="YchJ-like_M"/>
</dbReference>
<feature type="domain" description="YchJ-like middle NTF2-like" evidence="1">
    <location>
        <begin position="55"/>
        <end position="170"/>
    </location>
</feature>
<dbReference type="Proteomes" id="UP001165082">
    <property type="component" value="Unassembled WGS sequence"/>
</dbReference>
<dbReference type="EMBL" id="BRXZ01004313">
    <property type="protein sequence ID" value="GMH46644.1"/>
    <property type="molecule type" value="Genomic_DNA"/>
</dbReference>
<sequence>MNIVCLFAKGFAKKTSPPCPCGSNLPYTSCTCSTLHSNLSPSPPYDLSSTYSTATPEEVVRSRYSAYSTKSIPYIIKTTSKDNPQHYLDDFEVWKSRLEEDCYDSYTLDQCDVSSTSYDPSASYVEGDEVKVTFTAYMKEKGKGGKTTSFREVSTFRREDIGGGHLGWLYQFGDID</sequence>
<name>A0A9W6Z9T1_9STRA</name>
<protein>
    <recommendedName>
        <fullName evidence="1">YchJ-like middle NTF2-like domain-containing protein</fullName>
    </recommendedName>
</protein>
<dbReference type="PANTHER" id="PTHR33747:SF1">
    <property type="entry name" value="ADENYLATE CYCLASE-ASSOCIATED CAP C-TERMINAL DOMAIN-CONTAINING PROTEIN"/>
    <property type="match status" value="1"/>
</dbReference>
<dbReference type="Pfam" id="PF17775">
    <property type="entry name" value="YchJ_M-like"/>
    <property type="match status" value="1"/>
</dbReference>
<dbReference type="PANTHER" id="PTHR33747">
    <property type="entry name" value="UPF0225 PROTEIN SCO1677"/>
    <property type="match status" value="1"/>
</dbReference>
<comment type="caution">
    <text evidence="2">The sequence shown here is derived from an EMBL/GenBank/DDBJ whole genome shotgun (WGS) entry which is preliminary data.</text>
</comment>
<dbReference type="AlphaFoldDB" id="A0A9W6Z9T1"/>
<gene>
    <name evidence="2" type="ORF">TrRE_jg9307</name>
</gene>
<keyword evidence="3" id="KW-1185">Reference proteome</keyword>